<proteinExistence type="predicted"/>
<dbReference type="PANTHER" id="PTHR23504">
    <property type="entry name" value="MAJOR FACILITATOR SUPERFAMILY DOMAIN-CONTAINING PROTEIN 10"/>
    <property type="match status" value="1"/>
</dbReference>
<dbReference type="PANTHER" id="PTHR23504:SF15">
    <property type="entry name" value="MAJOR FACILITATOR SUPERFAMILY (MFS) PROFILE DOMAIN-CONTAINING PROTEIN"/>
    <property type="match status" value="1"/>
</dbReference>
<comment type="subcellular location">
    <subcellularLocation>
        <location evidence="1">Membrane</location>
        <topology evidence="1">Multi-pass membrane protein</topology>
    </subcellularLocation>
</comment>
<gene>
    <name evidence="6" type="ORF">KU39_2659</name>
</gene>
<dbReference type="CDD" id="cd17330">
    <property type="entry name" value="MFS_SLC46_TetA_like"/>
    <property type="match status" value="1"/>
</dbReference>
<keyword evidence="3" id="KW-0812">Transmembrane</keyword>
<keyword evidence="4" id="KW-1133">Transmembrane helix</keyword>
<reference evidence="6 7" key="1">
    <citation type="journal article" date="2014" name="Genome Announc.">
        <title>Comparative Genome Analysis of Two Isolates of the Fish Pathogen Piscirickettsia salmonis from Different Hosts Reveals Major Differences in Virulence-Associated Secretion Systems.</title>
        <authorList>
            <person name="Bohle H."/>
            <person name="Henriquez P."/>
            <person name="Grothusen H."/>
            <person name="Navas E."/>
            <person name="Sandoval A."/>
            <person name="Bustamante F."/>
            <person name="Bustos P."/>
            <person name="Mancilla M."/>
        </authorList>
    </citation>
    <scope>NUCLEOTIDE SEQUENCE [LARGE SCALE GENOMIC DNA]</scope>
    <source>
        <strain evidence="7">B1-32597</strain>
    </source>
</reference>
<dbReference type="PROSITE" id="PS50850">
    <property type="entry name" value="MFS"/>
    <property type="match status" value="1"/>
</dbReference>
<evidence type="ECO:0000256" key="1">
    <source>
        <dbReference type="ARBA" id="ARBA00004141"/>
    </source>
</evidence>
<dbReference type="InterPro" id="IPR020846">
    <property type="entry name" value="MFS_dom"/>
</dbReference>
<dbReference type="Pfam" id="PF07690">
    <property type="entry name" value="MFS_1"/>
    <property type="match status" value="1"/>
</dbReference>
<dbReference type="AlphaFoldDB" id="A0A1L6TED7"/>
<dbReference type="Gene3D" id="1.20.1250.20">
    <property type="entry name" value="MFS general substrate transporter like domains"/>
    <property type="match status" value="1"/>
</dbReference>
<evidence type="ECO:0000256" key="5">
    <source>
        <dbReference type="ARBA" id="ARBA00023136"/>
    </source>
</evidence>
<dbReference type="Proteomes" id="UP000029558">
    <property type="component" value="Chromosome"/>
</dbReference>
<dbReference type="GO" id="GO:0022857">
    <property type="term" value="F:transmembrane transporter activity"/>
    <property type="evidence" value="ECO:0007669"/>
    <property type="project" value="InterPro"/>
</dbReference>
<evidence type="ECO:0000256" key="3">
    <source>
        <dbReference type="ARBA" id="ARBA00022692"/>
    </source>
</evidence>
<keyword evidence="5" id="KW-0472">Membrane</keyword>
<dbReference type="InterPro" id="IPR011701">
    <property type="entry name" value="MFS"/>
</dbReference>
<evidence type="ECO:0000313" key="7">
    <source>
        <dbReference type="Proteomes" id="UP000029558"/>
    </source>
</evidence>
<evidence type="ECO:0000256" key="4">
    <source>
        <dbReference type="ARBA" id="ARBA00022989"/>
    </source>
</evidence>
<dbReference type="GO" id="GO:0016020">
    <property type="term" value="C:membrane"/>
    <property type="evidence" value="ECO:0007669"/>
    <property type="project" value="UniProtKB-SubCell"/>
</dbReference>
<protein>
    <submittedName>
        <fullName evidence="6">Multidrug transporter</fullName>
    </submittedName>
</protein>
<dbReference type="OrthoDB" id="9764259at2"/>
<name>A0A1L6TED7_PISSA</name>
<dbReference type="EMBL" id="CP012508">
    <property type="protein sequence ID" value="ALB23835.1"/>
    <property type="molecule type" value="Genomic_DNA"/>
</dbReference>
<keyword evidence="2" id="KW-0813">Transport</keyword>
<evidence type="ECO:0000256" key="2">
    <source>
        <dbReference type="ARBA" id="ARBA00022448"/>
    </source>
</evidence>
<dbReference type="RefSeq" id="WP_017376863.1">
    <property type="nucleotide sequence ID" value="NZ_CP012508.1"/>
</dbReference>
<dbReference type="SUPFAM" id="SSF103473">
    <property type="entry name" value="MFS general substrate transporter"/>
    <property type="match status" value="1"/>
</dbReference>
<organism evidence="6 7">
    <name type="scientific">Piscirickettsia salmonis</name>
    <dbReference type="NCBI Taxonomy" id="1238"/>
    <lineage>
        <taxon>Bacteria</taxon>
        <taxon>Pseudomonadati</taxon>
        <taxon>Pseudomonadota</taxon>
        <taxon>Gammaproteobacteria</taxon>
        <taxon>Thiotrichales</taxon>
        <taxon>Piscirickettsiaceae</taxon>
        <taxon>Piscirickettsia</taxon>
    </lineage>
</organism>
<evidence type="ECO:0000313" key="6">
    <source>
        <dbReference type="EMBL" id="ALB23835.1"/>
    </source>
</evidence>
<sequence>MLNKNSLFSMLPLFLVLFIDGMGLGLLFPILNGVIVDPTSDFLFHTVSTGTREIIYGLIVGIFMICWFFGAAILGDLSDTIGRKKALMICLIGSFIGYLLSAISIMMHSLTLLILGRVIAGFTAGSQPVAQAAIVDVSSEEHKTRNIGFILLSVSLGFVCGPIIGGVLSDSQIYSNFNYDTPLYFASIISLINAILLGVLFKETFYKTEKVKIKLHHAINIFISAFGHKKICKLAIVMLVMIFGWSNYFSFISVYMTKNYHFNTFENSMFLAVMGVGFSIGCGYVVEWCAKRYLLSHTVRIMLLLTGISVLLTLLIHNVYTCYLFALLIGLTLAVAYSSIIALFSNQVGADEQGWVMGVTGSIMALCFGLTSFGTGVIASFAGASIPIVFAVIGLLASGGLLYLFRFEETK</sequence>
<accession>A0A1L6TED7</accession>
<dbReference type="InterPro" id="IPR036259">
    <property type="entry name" value="MFS_trans_sf"/>
</dbReference>